<evidence type="ECO:0000313" key="1">
    <source>
        <dbReference type="EMBL" id="MBC8547223.1"/>
    </source>
</evidence>
<dbReference type="EMBL" id="JACRST010000016">
    <property type="protein sequence ID" value="MBC8547223.1"/>
    <property type="molecule type" value="Genomic_DNA"/>
</dbReference>
<dbReference type="Proteomes" id="UP000653127">
    <property type="component" value="Unassembled WGS sequence"/>
</dbReference>
<comment type="caution">
    <text evidence="1">The sequence shown here is derived from an EMBL/GenBank/DDBJ whole genome shotgun (WGS) entry which is preliminary data.</text>
</comment>
<name>A0A926DXG5_9FIRM</name>
<sequence length="273" mass="30449">MAYSNFKPTVWSKHIQLELPKFTVFKQDCDYKFEGEAKQGKRVKILGVSRPTIKKYVPETDIDAPETPPDTSVFLDIDQYDYFNYGIDDIDKAQATPGLMPALSEETTRGLAEAEDTFLAKVLALGAGFTSNSTSITTADAAKKAIDKLFVKLWDNGVSTKDKVTIYLTPWFYDLFSDRLVELKTDNDGLIAKGVLGLYKSARVKMSNNIYNDGTDDYIIVKTSKAAAYCNGIDKLEAYRPEKRFSDAIKGLNTYGGKVVRPKELAVLKCHNS</sequence>
<dbReference type="AlphaFoldDB" id="A0A926DXG5"/>
<proteinExistence type="predicted"/>
<reference evidence="1" key="1">
    <citation type="submission" date="2020-08" db="EMBL/GenBank/DDBJ databases">
        <title>Genome public.</title>
        <authorList>
            <person name="Liu C."/>
            <person name="Sun Q."/>
        </authorList>
    </citation>
    <scope>NUCLEOTIDE SEQUENCE</scope>
    <source>
        <strain evidence="1">NSJ-31</strain>
    </source>
</reference>
<protein>
    <submittedName>
        <fullName evidence="1">Uncharacterized protein</fullName>
    </submittedName>
</protein>
<dbReference type="RefSeq" id="WP_249283298.1">
    <property type="nucleotide sequence ID" value="NZ_JACRST010000016.1"/>
</dbReference>
<keyword evidence="2" id="KW-1185">Reference proteome</keyword>
<gene>
    <name evidence="1" type="ORF">H8711_09835</name>
</gene>
<accession>A0A926DXG5</accession>
<organism evidence="1 2">
    <name type="scientific">Ligaoa zhengdingensis</name>
    <dbReference type="NCBI Taxonomy" id="2763658"/>
    <lineage>
        <taxon>Bacteria</taxon>
        <taxon>Bacillati</taxon>
        <taxon>Bacillota</taxon>
        <taxon>Clostridia</taxon>
        <taxon>Eubacteriales</taxon>
        <taxon>Oscillospiraceae</taxon>
        <taxon>Ligaoa</taxon>
    </lineage>
</organism>
<evidence type="ECO:0000313" key="2">
    <source>
        <dbReference type="Proteomes" id="UP000653127"/>
    </source>
</evidence>